<dbReference type="InterPro" id="IPR036679">
    <property type="entry name" value="FlgN-like_sf"/>
</dbReference>
<keyword evidence="1" id="KW-0966">Cell projection</keyword>
<organism evidence="1 2">
    <name type="scientific">Pseudomarimonas arenosa</name>
    <dbReference type="NCBI Taxonomy" id="2774145"/>
    <lineage>
        <taxon>Bacteria</taxon>
        <taxon>Pseudomonadati</taxon>
        <taxon>Pseudomonadota</taxon>
        <taxon>Gammaproteobacteria</taxon>
        <taxon>Lysobacterales</taxon>
        <taxon>Lysobacteraceae</taxon>
        <taxon>Pseudomarimonas</taxon>
    </lineage>
</organism>
<proteinExistence type="predicted"/>
<keyword evidence="1" id="KW-0282">Flagellum</keyword>
<sequence length="111" mass="12455">MSPEQALTALDKALDSERSALITSDAETLMEANQAKLAALRQLEALQPEPQWHDQIRRLMDRNRANGVLLARRQREVRWALRHLGRSDNQASYSADGKVAYATHGRSFGSV</sequence>
<accession>A0AAW3ZJ95</accession>
<protein>
    <submittedName>
        <fullName evidence="1">Flagellar protein FlgN</fullName>
    </submittedName>
</protein>
<dbReference type="SUPFAM" id="SSF140566">
    <property type="entry name" value="FlgN-like"/>
    <property type="match status" value="1"/>
</dbReference>
<dbReference type="AlphaFoldDB" id="A0AAW3ZJ95"/>
<keyword evidence="1" id="KW-0969">Cilium</keyword>
<name>A0AAW3ZJ95_9GAMM</name>
<evidence type="ECO:0000313" key="2">
    <source>
        <dbReference type="Proteomes" id="UP000613768"/>
    </source>
</evidence>
<dbReference type="EMBL" id="JACYTR010000004">
    <property type="protein sequence ID" value="MBD8524767.1"/>
    <property type="molecule type" value="Genomic_DNA"/>
</dbReference>
<keyword evidence="2" id="KW-1185">Reference proteome</keyword>
<dbReference type="RefSeq" id="WP_192028114.1">
    <property type="nucleotide sequence ID" value="NZ_JACYTR010000004.1"/>
</dbReference>
<dbReference type="GO" id="GO:0044780">
    <property type="term" value="P:bacterial-type flagellum assembly"/>
    <property type="evidence" value="ECO:0007669"/>
    <property type="project" value="InterPro"/>
</dbReference>
<dbReference type="Proteomes" id="UP000613768">
    <property type="component" value="Unassembled WGS sequence"/>
</dbReference>
<comment type="caution">
    <text evidence="1">The sequence shown here is derived from an EMBL/GenBank/DDBJ whole genome shotgun (WGS) entry which is preliminary data.</text>
</comment>
<gene>
    <name evidence="1" type="ORF">IFO71_03340</name>
</gene>
<evidence type="ECO:0000313" key="1">
    <source>
        <dbReference type="EMBL" id="MBD8524767.1"/>
    </source>
</evidence>
<reference evidence="1 2" key="1">
    <citation type="submission" date="2020-09" db="EMBL/GenBank/DDBJ databases">
        <title>Pseudoxanthomonas sp. CAU 1598 isolated from sand of Yaerae Beach.</title>
        <authorList>
            <person name="Kim W."/>
        </authorList>
    </citation>
    <scope>NUCLEOTIDE SEQUENCE [LARGE SCALE GENOMIC DNA]</scope>
    <source>
        <strain evidence="1 2">CAU 1598</strain>
    </source>
</reference>